<accession>A0A554LSF1</accession>
<dbReference type="InterPro" id="IPR023158">
    <property type="entry name" value="YerB-like_sf"/>
</dbReference>
<dbReference type="InterPro" id="IPR035328">
    <property type="entry name" value="DUF3048_C"/>
</dbReference>
<name>A0A554LSF1_9BACT</name>
<dbReference type="Gene3D" id="3.50.90.10">
    <property type="entry name" value="YerB-like"/>
    <property type="match status" value="1"/>
</dbReference>
<feature type="non-terminal residue" evidence="3">
    <location>
        <position position="1"/>
    </location>
</feature>
<comment type="caution">
    <text evidence="3">The sequence shown here is derived from an EMBL/GenBank/DDBJ whole genome shotgun (WGS) entry which is preliminary data.</text>
</comment>
<evidence type="ECO:0000259" key="2">
    <source>
        <dbReference type="Pfam" id="PF17479"/>
    </source>
</evidence>
<sequence>GLAQAQIIYEVIAEGGITRFMAIFSGKDADKIGPVRSARTFFLDWTLEYDAPLVHVGGNIDALDLIRQIGVKDLDQFRYGTQAYWREPQAGKASEHTMFASTKKLYALVKENGWETADFVKLELKEDAPVVPGANGTVPASQKITVPFSSATYEVGWTYDSATNTYSRSLAGSPHKDAVSNEQLKAKNIIIQTVKRQPTLTRINETGWTMDTVGNGKAIIIQDGQKIEGTWKKEAQKARTRFYDGNNIEVKLNKGVTWYEIIPPEVTPAIE</sequence>
<organism evidence="3 4">
    <name type="scientific">Candidatus Berkelbacteria bacterium Licking1014_2</name>
    <dbReference type="NCBI Taxonomy" id="2017146"/>
    <lineage>
        <taxon>Bacteria</taxon>
        <taxon>Candidatus Berkelbacteria</taxon>
    </lineage>
</organism>
<gene>
    <name evidence="3" type="ORF">CEN88_431</name>
</gene>
<dbReference type="EMBL" id="VMGL01000055">
    <property type="protein sequence ID" value="TSC95795.1"/>
    <property type="molecule type" value="Genomic_DNA"/>
</dbReference>
<evidence type="ECO:0008006" key="5">
    <source>
        <dbReference type="Google" id="ProtNLM"/>
    </source>
</evidence>
<evidence type="ECO:0000313" key="4">
    <source>
        <dbReference type="Proteomes" id="UP000318711"/>
    </source>
</evidence>
<reference evidence="3 4" key="1">
    <citation type="submission" date="2017-07" db="EMBL/GenBank/DDBJ databases">
        <title>Mechanisms for carbon and nitrogen cycling indicate functional differentiation within the Candidate Phyla Radiation.</title>
        <authorList>
            <person name="Danczak R.E."/>
            <person name="Johnston M.D."/>
            <person name="Kenah C."/>
            <person name="Slattery M."/>
            <person name="Wrighton K.C."/>
            <person name="Wilkins M.J."/>
        </authorList>
    </citation>
    <scope>NUCLEOTIDE SEQUENCE [LARGE SCALE GENOMIC DNA]</scope>
    <source>
        <strain evidence="3">Licking1014_2</strain>
    </source>
</reference>
<dbReference type="InterPro" id="IPR021416">
    <property type="entry name" value="DUF3048_N"/>
</dbReference>
<evidence type="ECO:0000313" key="3">
    <source>
        <dbReference type="EMBL" id="TSC95795.1"/>
    </source>
</evidence>
<dbReference type="Pfam" id="PF11258">
    <property type="entry name" value="DUF3048"/>
    <property type="match status" value="1"/>
</dbReference>
<evidence type="ECO:0000259" key="1">
    <source>
        <dbReference type="Pfam" id="PF11258"/>
    </source>
</evidence>
<feature type="domain" description="DUF3048" evidence="2">
    <location>
        <begin position="144"/>
        <end position="258"/>
    </location>
</feature>
<dbReference type="Proteomes" id="UP000318711">
    <property type="component" value="Unassembled WGS sequence"/>
</dbReference>
<proteinExistence type="predicted"/>
<dbReference type="SUPFAM" id="SSF159774">
    <property type="entry name" value="YerB-like"/>
    <property type="match status" value="1"/>
</dbReference>
<dbReference type="Pfam" id="PF17479">
    <property type="entry name" value="DUF3048_C"/>
    <property type="match status" value="1"/>
</dbReference>
<protein>
    <recommendedName>
        <fullName evidence="5">DUF3048 domain-containing protein</fullName>
    </recommendedName>
</protein>
<feature type="domain" description="DUF3048" evidence="1">
    <location>
        <begin position="1"/>
        <end position="114"/>
    </location>
</feature>
<dbReference type="AlphaFoldDB" id="A0A554LSF1"/>